<dbReference type="AlphaFoldDB" id="A0A9D9GS05"/>
<dbReference type="PROSITE" id="PS51257">
    <property type="entry name" value="PROKAR_LIPOPROTEIN"/>
    <property type="match status" value="1"/>
</dbReference>
<dbReference type="Proteomes" id="UP000823629">
    <property type="component" value="Unassembled WGS sequence"/>
</dbReference>
<dbReference type="EMBL" id="JADING010000078">
    <property type="protein sequence ID" value="MBO8414384.1"/>
    <property type="molecule type" value="Genomic_DNA"/>
</dbReference>
<proteinExistence type="predicted"/>
<gene>
    <name evidence="1" type="ORF">IAC78_02770</name>
</gene>
<organism evidence="1 2">
    <name type="scientific">Candidatus Scatoplasma merdavium</name>
    <dbReference type="NCBI Taxonomy" id="2840932"/>
    <lineage>
        <taxon>Bacteria</taxon>
        <taxon>Bacillati</taxon>
        <taxon>Bacillota</taxon>
        <taxon>Bacilli</taxon>
        <taxon>Bacillales</taxon>
        <taxon>Candidatus Scatoplasma</taxon>
    </lineage>
</organism>
<evidence type="ECO:0000313" key="1">
    <source>
        <dbReference type="EMBL" id="MBO8414384.1"/>
    </source>
</evidence>
<comment type="caution">
    <text evidence="1">The sequence shown here is derived from an EMBL/GenBank/DDBJ whole genome shotgun (WGS) entry which is preliminary data.</text>
</comment>
<evidence type="ECO:0000313" key="2">
    <source>
        <dbReference type="Proteomes" id="UP000823629"/>
    </source>
</evidence>
<protein>
    <submittedName>
        <fullName evidence="1">Uncharacterized protein</fullName>
    </submittedName>
</protein>
<reference evidence="1" key="1">
    <citation type="submission" date="2020-10" db="EMBL/GenBank/DDBJ databases">
        <authorList>
            <person name="Gilroy R."/>
        </authorList>
    </citation>
    <scope>NUCLEOTIDE SEQUENCE</scope>
    <source>
        <strain evidence="1">1748</strain>
    </source>
</reference>
<reference evidence="1" key="2">
    <citation type="journal article" date="2021" name="PeerJ">
        <title>Extensive microbial diversity within the chicken gut microbiome revealed by metagenomics and culture.</title>
        <authorList>
            <person name="Gilroy R."/>
            <person name="Ravi A."/>
            <person name="Getino M."/>
            <person name="Pursley I."/>
            <person name="Horton D.L."/>
            <person name="Alikhan N.F."/>
            <person name="Baker D."/>
            <person name="Gharbi K."/>
            <person name="Hall N."/>
            <person name="Watson M."/>
            <person name="Adriaenssens E.M."/>
            <person name="Foster-Nyarko E."/>
            <person name="Jarju S."/>
            <person name="Secka A."/>
            <person name="Antonio M."/>
            <person name="Oren A."/>
            <person name="Chaudhuri R.R."/>
            <person name="La Ragione R."/>
            <person name="Hildebrand F."/>
            <person name="Pallen M.J."/>
        </authorList>
    </citation>
    <scope>NUCLEOTIDE SEQUENCE</scope>
    <source>
        <strain evidence="1">1748</strain>
    </source>
</reference>
<accession>A0A9D9GS05</accession>
<name>A0A9D9GS05_9BACL</name>
<sequence length="472" mass="52693">MVKQILILFTNVFLLGMLSSCNDTSNNLPEIKNVVTPATNANLDGKNLLFSIDNSNYSLDLRSFSFYPVDKATFGFEGYSADCSFNQSKLNVRVPRLDLIKAEDGTFSLDGTININGNPNIYSVRIDNLSDLSSSFNLKETETAPEILLNQQLFESWYLRTNTEIDNDAVFNYYDDDYQSATGISNLSLLIDSHSRIINNSKFALSKTALPPEIKSSYFTKNTTFTAAGYGCVLFLQTTLIQDTDTVDRYMTDVSLVQVVNEDQFVSSKLLAAELNVVEGITYFVSVENGVPTFERAIVNNTYKINNVEFAWLLSSENDLVTFSKNIYASKNNNGRGSVDSTSFDAQVGVADKSKFDVENKDEMISLLDSTSDISNLTDYTGGNLPSGTTYIKAILDSSEYIKNYGLGVNYATSTDEFSDYANFRVNYRFDLSRENICNWIGDSKYDFLSSINGYTGGHIYSDRITLLDFLD</sequence>